<dbReference type="AlphaFoldDB" id="A0A1J1A8W9"/>
<proteinExistence type="inferred from homology"/>
<dbReference type="GO" id="GO:0003743">
    <property type="term" value="F:translation initiation factor activity"/>
    <property type="evidence" value="ECO:0007669"/>
    <property type="project" value="UniProtKB-KW"/>
</dbReference>
<dbReference type="Proteomes" id="UP000186165">
    <property type="component" value="Chromosome"/>
</dbReference>
<dbReference type="GO" id="GO:0070897">
    <property type="term" value="P:transcription preinitiation complex assembly"/>
    <property type="evidence" value="ECO:0007669"/>
    <property type="project" value="InterPro"/>
</dbReference>
<keyword evidence="9" id="KW-0396">Initiation factor</keyword>
<accession>A0A1J1A8W9</accession>
<dbReference type="Pfam" id="PF08271">
    <property type="entry name" value="Zn_Ribbon_TF"/>
    <property type="match status" value="1"/>
</dbReference>
<dbReference type="SUPFAM" id="SSF57783">
    <property type="entry name" value="Zinc beta-ribbon"/>
    <property type="match status" value="1"/>
</dbReference>
<dbReference type="InterPro" id="IPR013763">
    <property type="entry name" value="Cyclin-like_dom"/>
</dbReference>
<evidence type="ECO:0000256" key="3">
    <source>
        <dbReference type="ARBA" id="ARBA00022771"/>
    </source>
</evidence>
<feature type="domain" description="Cyclin-like" evidence="8">
    <location>
        <begin position="112"/>
        <end position="193"/>
    </location>
</feature>
<sequence>MSATETVRTCPECAGALRVDGTETICTECGLVVDEDRIDRGPEWRNFEDGPDRRRTGAPLSRSRHDRGLSTEIGHSNRVTGRKRRRLSRMRTQHDRSKVRSTAERNQIYGFTEIRRVTAALSLPTDIRDQACVLFETAQDESLFPGRSLEGFAAAAVYAVCRTNGLARTTEEITGTAKASPEEFQAAYDAMNRELELPTGPIDPGEYLPRFATELGLGSDVEAAARSLLDSTPQAEIGGRNPSGVAAAALYAVTDVDEGGPTQVEAAELAGVTPVTLRSAARVLVD</sequence>
<evidence type="ECO:0000256" key="4">
    <source>
        <dbReference type="ARBA" id="ARBA00022833"/>
    </source>
</evidence>
<evidence type="ECO:0000313" key="9">
    <source>
        <dbReference type="EMBL" id="APE94566.1"/>
    </source>
</evidence>
<evidence type="ECO:0000256" key="7">
    <source>
        <dbReference type="SAM" id="MobiDB-lite"/>
    </source>
</evidence>
<dbReference type="RefSeq" id="WP_071932511.1">
    <property type="nucleotide sequence ID" value="NZ_CP016804.1"/>
</dbReference>
<evidence type="ECO:0000259" key="8">
    <source>
        <dbReference type="SMART" id="SM00385"/>
    </source>
</evidence>
<organism evidence="9 10">
    <name type="scientific">Halodesulfurarchaeum formicicum</name>
    <dbReference type="NCBI Taxonomy" id="1873524"/>
    <lineage>
        <taxon>Archaea</taxon>
        <taxon>Methanobacteriati</taxon>
        <taxon>Methanobacteriota</taxon>
        <taxon>Stenosarchaea group</taxon>
        <taxon>Halobacteria</taxon>
        <taxon>Halobacteriales</taxon>
        <taxon>Halobacteriaceae</taxon>
        <taxon>Halodesulfurarchaeum</taxon>
    </lineage>
</organism>
<keyword evidence="3" id="KW-0479">Metal-binding</keyword>
<feature type="compositionally biased region" description="Basic residues" evidence="7">
    <location>
        <begin position="80"/>
        <end position="91"/>
    </location>
</feature>
<comment type="similarity">
    <text evidence="1">Belongs to the TFIIB family.</text>
</comment>
<feature type="compositionally biased region" description="Basic and acidic residues" evidence="7">
    <location>
        <begin position="92"/>
        <end position="102"/>
    </location>
</feature>
<dbReference type="EMBL" id="CP016804">
    <property type="protein sequence ID" value="APE94566.1"/>
    <property type="molecule type" value="Genomic_DNA"/>
</dbReference>
<evidence type="ECO:0000313" key="10">
    <source>
        <dbReference type="Proteomes" id="UP000186165"/>
    </source>
</evidence>
<dbReference type="InterPro" id="IPR013137">
    <property type="entry name" value="Znf_TFIIB"/>
</dbReference>
<keyword evidence="6" id="KW-0804">Transcription</keyword>
<dbReference type="InterPro" id="IPR036915">
    <property type="entry name" value="Cyclin-like_sf"/>
</dbReference>
<dbReference type="SUPFAM" id="SSF47954">
    <property type="entry name" value="Cyclin-like"/>
    <property type="match status" value="2"/>
</dbReference>
<evidence type="ECO:0000256" key="5">
    <source>
        <dbReference type="ARBA" id="ARBA00023015"/>
    </source>
</evidence>
<feature type="compositionally biased region" description="Basic and acidic residues" evidence="7">
    <location>
        <begin position="41"/>
        <end position="55"/>
    </location>
</feature>
<dbReference type="PRINTS" id="PR00685">
    <property type="entry name" value="TIFACTORIIB"/>
</dbReference>
<dbReference type="SMART" id="SM00385">
    <property type="entry name" value="CYCLIN"/>
    <property type="match status" value="2"/>
</dbReference>
<keyword evidence="9" id="KW-0648">Protein biosynthesis</keyword>
<reference evidence="10" key="1">
    <citation type="submission" date="2016-08" db="EMBL/GenBank/DDBJ databases">
        <title>Discovery of first anaerobic lithoheterotrophic haloarchae widely represented in hypersaline habitats.</title>
        <authorList>
            <person name="Sorokin D.Y."/>
            <person name="Kublanov I.V."/>
            <person name="Roman P."/>
            <person name="Sinninghe Damste J.S."/>
            <person name="Golyshin P.N."/>
            <person name="Rojo D."/>
            <person name="Ciordia S."/>
            <person name="Mena Md.C."/>
            <person name="Ferrer M."/>
            <person name="Smedile F."/>
            <person name="Messina E."/>
            <person name="La Cono V."/>
            <person name="Yakimov M.M."/>
        </authorList>
    </citation>
    <scope>NUCLEOTIDE SEQUENCE [LARGE SCALE GENOMIC DNA]</scope>
    <source>
        <strain evidence="10">HSR6</strain>
    </source>
</reference>
<keyword evidence="3" id="KW-0863">Zinc-finger</keyword>
<dbReference type="GO" id="GO:0008270">
    <property type="term" value="F:zinc ion binding"/>
    <property type="evidence" value="ECO:0007669"/>
    <property type="project" value="UniProtKB-KW"/>
</dbReference>
<dbReference type="PANTHER" id="PTHR11618:SF13">
    <property type="entry name" value="TRANSCRIPTION INITIATION FACTOR IIB"/>
    <property type="match status" value="1"/>
</dbReference>
<keyword evidence="2" id="KW-0677">Repeat</keyword>
<dbReference type="OrthoDB" id="7429at2157"/>
<evidence type="ECO:0000256" key="6">
    <source>
        <dbReference type="ARBA" id="ARBA00023163"/>
    </source>
</evidence>
<dbReference type="Gene3D" id="1.10.472.10">
    <property type="entry name" value="Cyclin-like"/>
    <property type="match status" value="1"/>
</dbReference>
<name>A0A1J1A8W9_9EURY</name>
<dbReference type="Gene3D" id="1.10.472.170">
    <property type="match status" value="1"/>
</dbReference>
<keyword evidence="10" id="KW-1185">Reference proteome</keyword>
<gene>
    <name evidence="9" type="ORF">HSR6_0090</name>
</gene>
<protein>
    <submittedName>
        <fullName evidence="9">Transcription initiation factor TFB</fullName>
    </submittedName>
</protein>
<evidence type="ECO:0000256" key="2">
    <source>
        <dbReference type="ARBA" id="ARBA00022737"/>
    </source>
</evidence>
<dbReference type="GO" id="GO:0017025">
    <property type="term" value="F:TBP-class protein binding"/>
    <property type="evidence" value="ECO:0007669"/>
    <property type="project" value="InterPro"/>
</dbReference>
<dbReference type="InterPro" id="IPR000812">
    <property type="entry name" value="TFIIB"/>
</dbReference>
<evidence type="ECO:0000256" key="1">
    <source>
        <dbReference type="ARBA" id="ARBA00010857"/>
    </source>
</evidence>
<dbReference type="InterPro" id="IPR013150">
    <property type="entry name" value="TFIIB_cyclin"/>
</dbReference>
<feature type="domain" description="Cyclin-like" evidence="8">
    <location>
        <begin position="206"/>
        <end position="286"/>
    </location>
</feature>
<feature type="region of interest" description="Disordered" evidence="7">
    <location>
        <begin position="41"/>
        <end position="102"/>
    </location>
</feature>
<dbReference type="KEGG" id="hhsr:HSR6_0090"/>
<dbReference type="GO" id="GO:0097550">
    <property type="term" value="C:transcription preinitiation complex"/>
    <property type="evidence" value="ECO:0007669"/>
    <property type="project" value="TreeGrafter"/>
</dbReference>
<keyword evidence="4" id="KW-0862">Zinc</keyword>
<dbReference type="GeneID" id="30416617"/>
<keyword evidence="5" id="KW-0805">Transcription regulation</keyword>
<dbReference type="Pfam" id="PF00382">
    <property type="entry name" value="TFIIB"/>
    <property type="match status" value="2"/>
</dbReference>
<dbReference type="PANTHER" id="PTHR11618">
    <property type="entry name" value="TRANSCRIPTION INITIATION FACTOR IIB-RELATED"/>
    <property type="match status" value="1"/>
</dbReference>